<keyword evidence="2" id="KW-1185">Reference proteome</keyword>
<accession>A0A9N9FBY4</accession>
<dbReference type="OrthoDB" id="2434003at2759"/>
<evidence type="ECO:0000313" key="2">
    <source>
        <dbReference type="Proteomes" id="UP000789342"/>
    </source>
</evidence>
<comment type="caution">
    <text evidence="1">The sequence shown here is derived from an EMBL/GenBank/DDBJ whole genome shotgun (WGS) entry which is preliminary data.</text>
</comment>
<evidence type="ECO:0000313" key="1">
    <source>
        <dbReference type="EMBL" id="CAG8524164.1"/>
    </source>
</evidence>
<name>A0A9N9FBY4_9GLOM</name>
<dbReference type="EMBL" id="CAJVPV010002352">
    <property type="protein sequence ID" value="CAG8524164.1"/>
    <property type="molecule type" value="Genomic_DNA"/>
</dbReference>
<sequence>MELAKVASRILGKSTFVSSFECQSSASADRKGDGRLGRQSDIMFIMKRGGKNYELLYTECSCLTCTTQKKKDEVKLWRKINDGIYWTRKSCKPDKDEFGIIGV</sequence>
<reference evidence="1" key="1">
    <citation type="submission" date="2021-06" db="EMBL/GenBank/DDBJ databases">
        <authorList>
            <person name="Kallberg Y."/>
            <person name="Tangrot J."/>
            <person name="Rosling A."/>
        </authorList>
    </citation>
    <scope>NUCLEOTIDE SEQUENCE</scope>
    <source>
        <strain evidence="1">CL551</strain>
    </source>
</reference>
<proteinExistence type="predicted"/>
<dbReference type="Proteomes" id="UP000789342">
    <property type="component" value="Unassembled WGS sequence"/>
</dbReference>
<organism evidence="1 2">
    <name type="scientific">Acaulospora morrowiae</name>
    <dbReference type="NCBI Taxonomy" id="94023"/>
    <lineage>
        <taxon>Eukaryota</taxon>
        <taxon>Fungi</taxon>
        <taxon>Fungi incertae sedis</taxon>
        <taxon>Mucoromycota</taxon>
        <taxon>Glomeromycotina</taxon>
        <taxon>Glomeromycetes</taxon>
        <taxon>Diversisporales</taxon>
        <taxon>Acaulosporaceae</taxon>
        <taxon>Acaulospora</taxon>
    </lineage>
</organism>
<gene>
    <name evidence="1" type="ORF">AMORRO_LOCUS4354</name>
</gene>
<protein>
    <submittedName>
        <fullName evidence="1">8182_t:CDS:1</fullName>
    </submittedName>
</protein>
<dbReference type="AlphaFoldDB" id="A0A9N9FBY4"/>